<gene>
    <name evidence="1" type="ORF">BOTBODRAFT_30242</name>
</gene>
<organism evidence="1 2">
    <name type="scientific">Botryobasidium botryosum (strain FD-172 SS1)</name>
    <dbReference type="NCBI Taxonomy" id="930990"/>
    <lineage>
        <taxon>Eukaryota</taxon>
        <taxon>Fungi</taxon>
        <taxon>Dikarya</taxon>
        <taxon>Basidiomycota</taxon>
        <taxon>Agaricomycotina</taxon>
        <taxon>Agaricomycetes</taxon>
        <taxon>Cantharellales</taxon>
        <taxon>Botryobasidiaceae</taxon>
        <taxon>Botryobasidium</taxon>
    </lineage>
</organism>
<proteinExistence type="predicted"/>
<accession>A0A067MZD7</accession>
<protein>
    <submittedName>
        <fullName evidence="1">Uncharacterized protein</fullName>
    </submittedName>
</protein>
<dbReference type="Gene3D" id="1.20.1280.50">
    <property type="match status" value="1"/>
</dbReference>
<sequence length="544" mass="59612">MNSTANSEFKPMQSVLDAAEFAGMVVRSRVISRTYCEIGEGPQSYAEANRRGLDSEINFLTHAASQLFESVVSRLRARNRLSSIHRLPDELLAATFNYVAESDFYAGAPVYRGLLLISAVSSDWRRIALHCPVLWSRISPHTPLSITGLFLERSAAVELDIRYDTTGDTQLDYQHLEMCSHHVNRWKSLRINGVEISAIEEATRVPALRLEALHIRSSTGATDRGQSLGGIFGGIAPSLSHVVLEAVYIPLDSFIYHNLTTLVIRNVTFRRAFAIQAFLDILVASPRLNKLGLHHLAFTMKPPLSSPSDRPIPLSHLRVLEISEYEEAWCNLYILSHVTAPPSLCLIVHSSVFKGQRLDTMVPATLDLFSHIHCLQFAMEGAAGAQSTLRVRGFGSDRTPLLVLTLEGSSQYQGVLSAFADGYTMPHLCVVELESLSDDSTIPLTGRFLARHNHITDLAFHKCPASAVNLLTVSPGRFLCPQLARLLVSSCPVTPFGLLGAIGSRTSGGAASVVPIQTLYISPPFAAASRGKAELEQRMNVAYV</sequence>
<dbReference type="EMBL" id="KL198025">
    <property type="protein sequence ID" value="KDQ16861.1"/>
    <property type="molecule type" value="Genomic_DNA"/>
</dbReference>
<dbReference type="STRING" id="930990.A0A067MZD7"/>
<dbReference type="OrthoDB" id="3365698at2759"/>
<dbReference type="HOGENOM" id="CLU_024199_1_1_1"/>
<name>A0A067MZD7_BOTB1</name>
<dbReference type="Proteomes" id="UP000027195">
    <property type="component" value="Unassembled WGS sequence"/>
</dbReference>
<dbReference type="SUPFAM" id="SSF52047">
    <property type="entry name" value="RNI-like"/>
    <property type="match status" value="1"/>
</dbReference>
<evidence type="ECO:0000313" key="2">
    <source>
        <dbReference type="Proteomes" id="UP000027195"/>
    </source>
</evidence>
<keyword evidence="2" id="KW-1185">Reference proteome</keyword>
<reference evidence="2" key="1">
    <citation type="journal article" date="2014" name="Proc. Natl. Acad. Sci. U.S.A.">
        <title>Extensive sampling of basidiomycete genomes demonstrates inadequacy of the white-rot/brown-rot paradigm for wood decay fungi.</title>
        <authorList>
            <person name="Riley R."/>
            <person name="Salamov A.A."/>
            <person name="Brown D.W."/>
            <person name="Nagy L.G."/>
            <person name="Floudas D."/>
            <person name="Held B.W."/>
            <person name="Levasseur A."/>
            <person name="Lombard V."/>
            <person name="Morin E."/>
            <person name="Otillar R."/>
            <person name="Lindquist E.A."/>
            <person name="Sun H."/>
            <person name="LaButti K.M."/>
            <person name="Schmutz J."/>
            <person name="Jabbour D."/>
            <person name="Luo H."/>
            <person name="Baker S.E."/>
            <person name="Pisabarro A.G."/>
            <person name="Walton J.D."/>
            <person name="Blanchette R.A."/>
            <person name="Henrissat B."/>
            <person name="Martin F."/>
            <person name="Cullen D."/>
            <person name="Hibbett D.S."/>
            <person name="Grigoriev I.V."/>
        </authorList>
    </citation>
    <scope>NUCLEOTIDE SEQUENCE [LARGE SCALE GENOMIC DNA]</scope>
    <source>
        <strain evidence="2">FD-172 SS1</strain>
    </source>
</reference>
<evidence type="ECO:0000313" key="1">
    <source>
        <dbReference type="EMBL" id="KDQ16861.1"/>
    </source>
</evidence>
<dbReference type="AlphaFoldDB" id="A0A067MZD7"/>
<dbReference type="InParanoid" id="A0A067MZD7"/>